<evidence type="ECO:0000313" key="2">
    <source>
        <dbReference type="EMBL" id="KAL3315856.1"/>
    </source>
</evidence>
<feature type="domain" description="Helix-turn-helix" evidence="1">
    <location>
        <begin position="95"/>
        <end position="129"/>
    </location>
</feature>
<dbReference type="Proteomes" id="UP001626550">
    <property type="component" value="Unassembled WGS sequence"/>
</dbReference>
<keyword evidence="3" id="KW-1185">Reference proteome</keyword>
<comment type="caution">
    <text evidence="2">The sequence shown here is derived from an EMBL/GenBank/DDBJ whole genome shotgun (WGS) entry which is preliminary data.</text>
</comment>
<gene>
    <name evidence="2" type="ORF">Ciccas_005512</name>
</gene>
<name>A0ABD2Q8G0_9PLAT</name>
<protein>
    <recommendedName>
        <fullName evidence="1">Helix-turn-helix domain-containing protein</fullName>
    </recommendedName>
</protein>
<organism evidence="2 3">
    <name type="scientific">Cichlidogyrus casuarinus</name>
    <dbReference type="NCBI Taxonomy" id="1844966"/>
    <lineage>
        <taxon>Eukaryota</taxon>
        <taxon>Metazoa</taxon>
        <taxon>Spiralia</taxon>
        <taxon>Lophotrochozoa</taxon>
        <taxon>Platyhelminthes</taxon>
        <taxon>Monogenea</taxon>
        <taxon>Monopisthocotylea</taxon>
        <taxon>Dactylogyridea</taxon>
        <taxon>Ancyrocephalidae</taxon>
        <taxon>Cichlidogyrus</taxon>
    </lineage>
</organism>
<dbReference type="Pfam" id="PF26215">
    <property type="entry name" value="HTH_animal"/>
    <property type="match status" value="1"/>
</dbReference>
<dbReference type="EMBL" id="JBJKFK010000651">
    <property type="protein sequence ID" value="KAL3315856.1"/>
    <property type="molecule type" value="Genomic_DNA"/>
</dbReference>
<reference evidence="2 3" key="1">
    <citation type="submission" date="2024-11" db="EMBL/GenBank/DDBJ databases">
        <title>Adaptive evolution of stress response genes in parasites aligns with host niche diversity.</title>
        <authorList>
            <person name="Hahn C."/>
            <person name="Resl P."/>
        </authorList>
    </citation>
    <scope>NUCLEOTIDE SEQUENCE [LARGE SCALE GENOMIC DNA]</scope>
    <source>
        <strain evidence="2">EGGRZ-B1_66</strain>
        <tissue evidence="2">Body</tissue>
    </source>
</reference>
<accession>A0ABD2Q8G0</accession>
<sequence>MKKRPPELEITQIRLRIIELWLNVMGVEESKEAEKIPQLTYKSAGMYPNNTHPSMRFTMEESSKNEMPFLDVLFEWSDNGKVSRRVHRKETWTGRMLHFQFFSPIAYKRSVVIGATSRTRRICSSDTVDEWIPDQVHRS</sequence>
<dbReference type="PANTHER" id="PTHR21301:SF10">
    <property type="entry name" value="REVERSE TRANSCRIPTASE DOMAIN-CONTAINING PROTEIN"/>
    <property type="match status" value="1"/>
</dbReference>
<dbReference type="PANTHER" id="PTHR21301">
    <property type="entry name" value="REVERSE TRANSCRIPTASE"/>
    <property type="match status" value="1"/>
</dbReference>
<evidence type="ECO:0000313" key="3">
    <source>
        <dbReference type="Proteomes" id="UP001626550"/>
    </source>
</evidence>
<evidence type="ECO:0000259" key="1">
    <source>
        <dbReference type="Pfam" id="PF26215"/>
    </source>
</evidence>
<dbReference type="AlphaFoldDB" id="A0ABD2Q8G0"/>
<dbReference type="InterPro" id="IPR058912">
    <property type="entry name" value="HTH_animal"/>
</dbReference>
<proteinExistence type="predicted"/>